<evidence type="ECO:0000313" key="4">
    <source>
        <dbReference type="EMBL" id="GAA1965359.1"/>
    </source>
</evidence>
<evidence type="ECO:0000259" key="3">
    <source>
        <dbReference type="PROSITE" id="PS50043"/>
    </source>
</evidence>
<dbReference type="InterPro" id="IPR027417">
    <property type="entry name" value="P-loop_NTPase"/>
</dbReference>
<feature type="domain" description="HTH luxR-type" evidence="3">
    <location>
        <begin position="853"/>
        <end position="918"/>
    </location>
</feature>
<keyword evidence="5" id="KW-1185">Reference proteome</keyword>
<comment type="caution">
    <text evidence="4">The sequence shown here is derived from an EMBL/GenBank/DDBJ whole genome shotgun (WGS) entry which is preliminary data.</text>
</comment>
<dbReference type="Gene3D" id="3.40.50.300">
    <property type="entry name" value="P-loop containing nucleotide triphosphate hydrolases"/>
    <property type="match status" value="1"/>
</dbReference>
<evidence type="ECO:0000256" key="1">
    <source>
        <dbReference type="ARBA" id="ARBA00022741"/>
    </source>
</evidence>
<reference evidence="5" key="1">
    <citation type="journal article" date="2019" name="Int. J. Syst. Evol. Microbiol.">
        <title>The Global Catalogue of Microorganisms (GCM) 10K type strain sequencing project: providing services to taxonomists for standard genome sequencing and annotation.</title>
        <authorList>
            <consortium name="The Broad Institute Genomics Platform"/>
            <consortium name="The Broad Institute Genome Sequencing Center for Infectious Disease"/>
            <person name="Wu L."/>
            <person name="Ma J."/>
        </authorList>
    </citation>
    <scope>NUCLEOTIDE SEQUENCE [LARGE SCALE GENOMIC DNA]</scope>
    <source>
        <strain evidence="5">JCM 16013</strain>
    </source>
</reference>
<dbReference type="PANTHER" id="PTHR16305">
    <property type="entry name" value="TESTICULAR SOLUBLE ADENYLYL CYCLASE"/>
    <property type="match status" value="1"/>
</dbReference>
<organism evidence="4 5">
    <name type="scientific">Catenulispora subtropica</name>
    <dbReference type="NCBI Taxonomy" id="450798"/>
    <lineage>
        <taxon>Bacteria</taxon>
        <taxon>Bacillati</taxon>
        <taxon>Actinomycetota</taxon>
        <taxon>Actinomycetes</taxon>
        <taxon>Catenulisporales</taxon>
        <taxon>Catenulisporaceae</taxon>
        <taxon>Catenulispora</taxon>
    </lineage>
</organism>
<protein>
    <submittedName>
        <fullName evidence="4">LuxR family transcriptional regulator</fullName>
    </submittedName>
</protein>
<gene>
    <name evidence="4" type="ORF">GCM10009838_23640</name>
</gene>
<dbReference type="SUPFAM" id="SSF48452">
    <property type="entry name" value="TPR-like"/>
    <property type="match status" value="1"/>
</dbReference>
<evidence type="ECO:0000313" key="5">
    <source>
        <dbReference type="Proteomes" id="UP001499854"/>
    </source>
</evidence>
<dbReference type="InterPro" id="IPR041664">
    <property type="entry name" value="AAA_16"/>
</dbReference>
<dbReference type="InterPro" id="IPR036388">
    <property type="entry name" value="WH-like_DNA-bd_sf"/>
</dbReference>
<sequence length="919" mass="98621">MGAAPRSGLLGRHRECGTFDRLVEAIRAGESRSLVVLGEAGVGKSALLEYLVQRAADCRVVSATGVQSEMELPFAALHQLCVPLLGSLDRVPELQRDALSTAFGLRTGPAPDRFLVGLAVLGLLAAGAEERPLICLIDDAQWLDQESTRVLAFVSRRLLAESVACVFAARTSEVAEQLTELPKMEIGGLRDEDARALLRSAVQGRLDERVCQQIVAEARGNPLALVELPRSLPHEELAGGFGFPGTRPLTGRIEDGFQRRLEALPPDARRLVLVAAADPLGDPVLVWRAADRLGIGGSAAAAAEAADLVEFGTRIRFRHPLVRSAVYRAALPAERMRAHAALAEATDAEADPDRRAWHRAQSIVEPDEDVAAELELSAGRAQARGGLAAAAAFLQRAVALTPDAEHRAKRALAAAWAHHEAGAPEAAQQLLATALNGPLDEAERARSFLLQAEIAFSTDHGSLAPLMLLDAAKLLEPLDAALSRETYLQAVSAALFAGTLAPGAGPVDIAATAREAMPSSDLSRAADLLLDAVTRLLTEDTGAATPALRRAVRVFTEDGVSAEEELRWLWLAFITAVARWDEQACVKLADRHLRLARSTGALAVLPLALLSRITMHLFEGELAEAESLADEVSTITAATGAQITNYGALQLAAWRGQEAEITRLTLASADGAATRGEGVRQTVVDWTTALLYNGLGRYDDALEAAQRASSSPPAPGAAPQWAPTELVEAATHAGRIRLARQALEQLTKSTQACESDWAAGIQARSRALLSDGEEAERLFGEAIDRLGRSRLRPDLARTHLLYGEWLRRERRRLDARAHLRTAYEEFVAMGIEGFAERAARELRATGETARKRTVETGSDLTPREAQIAHLASEGLTNPEIGSRLFISPRTVEYHLRKVFAKTGVTSRAALGTALFGRRP</sequence>
<name>A0ABP5CMZ9_9ACTN</name>
<dbReference type="CDD" id="cd06170">
    <property type="entry name" value="LuxR_C_like"/>
    <property type="match status" value="1"/>
</dbReference>
<dbReference type="SUPFAM" id="SSF52540">
    <property type="entry name" value="P-loop containing nucleoside triphosphate hydrolases"/>
    <property type="match status" value="1"/>
</dbReference>
<dbReference type="PROSITE" id="PS50043">
    <property type="entry name" value="HTH_LUXR_2"/>
    <property type="match status" value="1"/>
</dbReference>
<dbReference type="Gene3D" id="1.10.10.10">
    <property type="entry name" value="Winged helix-like DNA-binding domain superfamily/Winged helix DNA-binding domain"/>
    <property type="match status" value="1"/>
</dbReference>
<dbReference type="Proteomes" id="UP001499854">
    <property type="component" value="Unassembled WGS sequence"/>
</dbReference>
<dbReference type="Pfam" id="PF00196">
    <property type="entry name" value="GerE"/>
    <property type="match status" value="1"/>
</dbReference>
<dbReference type="Pfam" id="PF13191">
    <property type="entry name" value="AAA_16"/>
    <property type="match status" value="1"/>
</dbReference>
<proteinExistence type="predicted"/>
<keyword evidence="2" id="KW-0067">ATP-binding</keyword>
<dbReference type="InterPro" id="IPR000792">
    <property type="entry name" value="Tscrpt_reg_LuxR_C"/>
</dbReference>
<dbReference type="PRINTS" id="PR00038">
    <property type="entry name" value="HTHLUXR"/>
</dbReference>
<dbReference type="SUPFAM" id="SSF46894">
    <property type="entry name" value="C-terminal effector domain of the bipartite response regulators"/>
    <property type="match status" value="1"/>
</dbReference>
<accession>A0ABP5CMZ9</accession>
<dbReference type="Gene3D" id="1.25.40.10">
    <property type="entry name" value="Tetratricopeptide repeat domain"/>
    <property type="match status" value="1"/>
</dbReference>
<dbReference type="PANTHER" id="PTHR16305:SF35">
    <property type="entry name" value="TRANSCRIPTIONAL ACTIVATOR DOMAIN"/>
    <property type="match status" value="1"/>
</dbReference>
<dbReference type="SMART" id="SM00421">
    <property type="entry name" value="HTH_LUXR"/>
    <property type="match status" value="1"/>
</dbReference>
<dbReference type="InterPro" id="IPR016032">
    <property type="entry name" value="Sig_transdc_resp-reg_C-effctor"/>
</dbReference>
<dbReference type="EMBL" id="BAAAQM010000010">
    <property type="protein sequence ID" value="GAA1965359.1"/>
    <property type="molecule type" value="Genomic_DNA"/>
</dbReference>
<dbReference type="InterPro" id="IPR011990">
    <property type="entry name" value="TPR-like_helical_dom_sf"/>
</dbReference>
<dbReference type="RefSeq" id="WP_344657005.1">
    <property type="nucleotide sequence ID" value="NZ_BAAAQM010000010.1"/>
</dbReference>
<keyword evidence="1" id="KW-0547">Nucleotide-binding</keyword>
<evidence type="ECO:0000256" key="2">
    <source>
        <dbReference type="ARBA" id="ARBA00022840"/>
    </source>
</evidence>